<evidence type="ECO:0000256" key="4">
    <source>
        <dbReference type="ARBA" id="ARBA00022475"/>
    </source>
</evidence>
<keyword evidence="5 9" id="KW-0812">Transmembrane</keyword>
<dbReference type="Pfam" id="PF01032">
    <property type="entry name" value="FecCD"/>
    <property type="match status" value="1"/>
</dbReference>
<reference evidence="10" key="1">
    <citation type="journal article" date="2021" name="PeerJ">
        <title>Extensive microbial diversity within the chicken gut microbiome revealed by metagenomics and culture.</title>
        <authorList>
            <person name="Gilroy R."/>
            <person name="Ravi A."/>
            <person name="Getino M."/>
            <person name="Pursley I."/>
            <person name="Horton D.L."/>
            <person name="Alikhan N.F."/>
            <person name="Baker D."/>
            <person name="Gharbi K."/>
            <person name="Hall N."/>
            <person name="Watson M."/>
            <person name="Adriaenssens E.M."/>
            <person name="Foster-Nyarko E."/>
            <person name="Jarju S."/>
            <person name="Secka A."/>
            <person name="Antonio M."/>
            <person name="Oren A."/>
            <person name="Chaudhuri R.R."/>
            <person name="La Ragione R."/>
            <person name="Hildebrand F."/>
            <person name="Pallen M.J."/>
        </authorList>
    </citation>
    <scope>NUCLEOTIDE SEQUENCE</scope>
    <source>
        <strain evidence="10">ChiHjej12B11-9195</strain>
    </source>
</reference>
<dbReference type="InterPro" id="IPR000522">
    <property type="entry name" value="ABC_transptr_permease_BtuC"/>
</dbReference>
<evidence type="ECO:0000256" key="5">
    <source>
        <dbReference type="ARBA" id="ARBA00022692"/>
    </source>
</evidence>
<dbReference type="GO" id="GO:0005886">
    <property type="term" value="C:plasma membrane"/>
    <property type="evidence" value="ECO:0007669"/>
    <property type="project" value="UniProtKB-SubCell"/>
</dbReference>
<feature type="transmembrane region" description="Helical" evidence="9">
    <location>
        <begin position="176"/>
        <end position="199"/>
    </location>
</feature>
<proteinExistence type="inferred from homology"/>
<organism evidence="10 11">
    <name type="scientific">Candidatus Rothia avicola</name>
    <dbReference type="NCBI Taxonomy" id="2840478"/>
    <lineage>
        <taxon>Bacteria</taxon>
        <taxon>Bacillati</taxon>
        <taxon>Actinomycetota</taxon>
        <taxon>Actinomycetes</taxon>
        <taxon>Micrococcales</taxon>
        <taxon>Micrococcaceae</taxon>
        <taxon>Rothia</taxon>
    </lineage>
</organism>
<comment type="similarity">
    <text evidence="2">Belongs to the binding-protein-dependent transport system permease family. FecCD subfamily.</text>
</comment>
<dbReference type="InterPro" id="IPR037294">
    <property type="entry name" value="ABC_BtuC-like"/>
</dbReference>
<feature type="transmembrane region" description="Helical" evidence="9">
    <location>
        <begin position="219"/>
        <end position="238"/>
    </location>
</feature>
<feature type="transmembrane region" description="Helical" evidence="9">
    <location>
        <begin position="36"/>
        <end position="56"/>
    </location>
</feature>
<dbReference type="GO" id="GO:0033214">
    <property type="term" value="P:siderophore-iron import into cell"/>
    <property type="evidence" value="ECO:0007669"/>
    <property type="project" value="TreeGrafter"/>
</dbReference>
<evidence type="ECO:0000256" key="8">
    <source>
        <dbReference type="SAM" id="MobiDB-lite"/>
    </source>
</evidence>
<sequence length="359" mass="36675">MAETDLRDAGAPAPEPVRHLTPATSGAAAGLSRRRWLTLLVLGVLLCLSCLASLFLGSRSLGFEDVLKALGGDTSSPAYLIIWEQRVPRTILGVLCGAALAAAGSLIQTLTRNPLAEPGLLGVNAGAAVTVVLAVILFGPLPILPLALAAFIGAVVAVVAVFTLGGLTGQSMARFVLAGVALAAALSALNQALLLANQTAYNEFRFWAAGSLEGRGTDILLPIALLVIPALLLGFALVPSLKALSVGAETATSLGVSLVQIHLLTLTAVCLLAAAATAAIGPITFVGLAVPFVVRALVGNHVGWVTLASVLAGPTWLLASDIFARTFTAPTEIQVGIVTTLLGGPLFIALMVRRKVEQL</sequence>
<evidence type="ECO:0000256" key="6">
    <source>
        <dbReference type="ARBA" id="ARBA00022989"/>
    </source>
</evidence>
<comment type="caution">
    <text evidence="10">The sequence shown here is derived from an EMBL/GenBank/DDBJ whole genome shotgun (WGS) entry which is preliminary data.</text>
</comment>
<keyword evidence="4" id="KW-1003">Cell membrane</keyword>
<feature type="transmembrane region" description="Helical" evidence="9">
    <location>
        <begin position="90"/>
        <end position="107"/>
    </location>
</feature>
<dbReference type="GO" id="GO:0022857">
    <property type="term" value="F:transmembrane transporter activity"/>
    <property type="evidence" value="ECO:0007669"/>
    <property type="project" value="InterPro"/>
</dbReference>
<evidence type="ECO:0000256" key="2">
    <source>
        <dbReference type="ARBA" id="ARBA00007935"/>
    </source>
</evidence>
<feature type="transmembrane region" description="Helical" evidence="9">
    <location>
        <begin position="119"/>
        <end position="138"/>
    </location>
</feature>
<evidence type="ECO:0000256" key="1">
    <source>
        <dbReference type="ARBA" id="ARBA00004651"/>
    </source>
</evidence>
<dbReference type="PANTHER" id="PTHR30472">
    <property type="entry name" value="FERRIC ENTEROBACTIN TRANSPORT SYSTEM PERMEASE PROTEIN"/>
    <property type="match status" value="1"/>
</dbReference>
<dbReference type="PANTHER" id="PTHR30472:SF1">
    <property type="entry name" value="FE(3+) DICITRATE TRANSPORT SYSTEM PERMEASE PROTEIN FECC-RELATED"/>
    <property type="match status" value="1"/>
</dbReference>
<keyword evidence="7 9" id="KW-0472">Membrane</keyword>
<keyword evidence="6 9" id="KW-1133">Transmembrane helix</keyword>
<comment type="subcellular location">
    <subcellularLocation>
        <location evidence="1">Cell membrane</location>
        <topology evidence="1">Multi-pass membrane protein</topology>
    </subcellularLocation>
</comment>
<dbReference type="CDD" id="cd06550">
    <property type="entry name" value="TM_ABC_iron-siderophores_like"/>
    <property type="match status" value="1"/>
</dbReference>
<evidence type="ECO:0000256" key="7">
    <source>
        <dbReference type="ARBA" id="ARBA00023136"/>
    </source>
</evidence>
<evidence type="ECO:0000313" key="11">
    <source>
        <dbReference type="Proteomes" id="UP000824134"/>
    </source>
</evidence>
<keyword evidence="3" id="KW-0813">Transport</keyword>
<name>A0A9D2CR98_9MICC</name>
<feature type="transmembrane region" description="Helical" evidence="9">
    <location>
        <begin position="280"/>
        <end position="298"/>
    </location>
</feature>
<evidence type="ECO:0000256" key="3">
    <source>
        <dbReference type="ARBA" id="ARBA00022448"/>
    </source>
</evidence>
<dbReference type="AlphaFoldDB" id="A0A9D2CR98"/>
<dbReference type="EMBL" id="DXCN01000050">
    <property type="protein sequence ID" value="HIY95356.1"/>
    <property type="molecule type" value="Genomic_DNA"/>
</dbReference>
<dbReference type="Proteomes" id="UP000824134">
    <property type="component" value="Unassembled WGS sequence"/>
</dbReference>
<accession>A0A9D2CR98</accession>
<evidence type="ECO:0000256" key="9">
    <source>
        <dbReference type="SAM" id="Phobius"/>
    </source>
</evidence>
<feature type="transmembrane region" description="Helical" evidence="9">
    <location>
        <begin position="250"/>
        <end position="274"/>
    </location>
</feature>
<gene>
    <name evidence="10" type="ORF">H9821_06820</name>
</gene>
<feature type="transmembrane region" description="Helical" evidence="9">
    <location>
        <begin position="333"/>
        <end position="352"/>
    </location>
</feature>
<feature type="region of interest" description="Disordered" evidence="8">
    <location>
        <begin position="1"/>
        <end position="21"/>
    </location>
</feature>
<dbReference type="Gene3D" id="1.10.3470.10">
    <property type="entry name" value="ABC transporter involved in vitamin B12 uptake, BtuC"/>
    <property type="match status" value="1"/>
</dbReference>
<evidence type="ECO:0000313" key="10">
    <source>
        <dbReference type="EMBL" id="HIY95356.1"/>
    </source>
</evidence>
<protein>
    <submittedName>
        <fullName evidence="10">Iron ABC transporter permease</fullName>
    </submittedName>
</protein>
<feature type="transmembrane region" description="Helical" evidence="9">
    <location>
        <begin position="144"/>
        <end position="164"/>
    </location>
</feature>
<reference evidence="10" key="2">
    <citation type="submission" date="2021-04" db="EMBL/GenBank/DDBJ databases">
        <authorList>
            <person name="Gilroy R."/>
        </authorList>
    </citation>
    <scope>NUCLEOTIDE SEQUENCE</scope>
    <source>
        <strain evidence="10">ChiHjej12B11-9195</strain>
    </source>
</reference>
<dbReference type="SUPFAM" id="SSF81345">
    <property type="entry name" value="ABC transporter involved in vitamin B12 uptake, BtuC"/>
    <property type="match status" value="1"/>
</dbReference>
<feature type="transmembrane region" description="Helical" evidence="9">
    <location>
        <begin position="305"/>
        <end position="327"/>
    </location>
</feature>